<dbReference type="GO" id="GO:0004360">
    <property type="term" value="F:glutamine-fructose-6-phosphate transaminase (isomerizing) activity"/>
    <property type="evidence" value="ECO:0007669"/>
    <property type="project" value="TreeGrafter"/>
</dbReference>
<dbReference type="GO" id="GO:0006487">
    <property type="term" value="P:protein N-linked glycosylation"/>
    <property type="evidence" value="ECO:0007669"/>
    <property type="project" value="TreeGrafter"/>
</dbReference>
<dbReference type="PANTHER" id="PTHR10937">
    <property type="entry name" value="GLUCOSAMINE--FRUCTOSE-6-PHOSPHATE AMINOTRANSFERASE, ISOMERIZING"/>
    <property type="match status" value="1"/>
</dbReference>
<dbReference type="AlphaFoldDB" id="A0A383E752"/>
<feature type="non-terminal residue" evidence="2">
    <location>
        <position position="128"/>
    </location>
</feature>
<evidence type="ECO:0000313" key="2">
    <source>
        <dbReference type="EMBL" id="SVE52682.1"/>
    </source>
</evidence>
<reference evidence="2" key="1">
    <citation type="submission" date="2018-05" db="EMBL/GenBank/DDBJ databases">
        <authorList>
            <person name="Lanie J.A."/>
            <person name="Ng W.-L."/>
            <person name="Kazmierczak K.M."/>
            <person name="Andrzejewski T.M."/>
            <person name="Davidsen T.M."/>
            <person name="Wayne K.J."/>
            <person name="Tettelin H."/>
            <person name="Glass J.I."/>
            <person name="Rusch D."/>
            <person name="Podicherti R."/>
            <person name="Tsui H.-C.T."/>
            <person name="Winkler M.E."/>
        </authorList>
    </citation>
    <scope>NUCLEOTIDE SEQUENCE</scope>
</reference>
<dbReference type="GO" id="GO:0006047">
    <property type="term" value="P:UDP-N-acetylglucosamine metabolic process"/>
    <property type="evidence" value="ECO:0007669"/>
    <property type="project" value="TreeGrafter"/>
</dbReference>
<name>A0A383E752_9ZZZZ</name>
<dbReference type="PROSITE" id="PS51464">
    <property type="entry name" value="SIS"/>
    <property type="match status" value="1"/>
</dbReference>
<evidence type="ECO:0000259" key="1">
    <source>
        <dbReference type="PROSITE" id="PS51464"/>
    </source>
</evidence>
<dbReference type="InterPro" id="IPR046348">
    <property type="entry name" value="SIS_dom_sf"/>
</dbReference>
<dbReference type="GO" id="GO:0006002">
    <property type="term" value="P:fructose 6-phosphate metabolic process"/>
    <property type="evidence" value="ECO:0007669"/>
    <property type="project" value="TreeGrafter"/>
</dbReference>
<protein>
    <recommendedName>
        <fullName evidence="1">SIS domain-containing protein</fullName>
    </recommendedName>
</protein>
<gene>
    <name evidence="2" type="ORF">METZ01_LOCUS505536</name>
</gene>
<dbReference type="GO" id="GO:0097367">
    <property type="term" value="F:carbohydrate derivative binding"/>
    <property type="evidence" value="ECO:0007669"/>
    <property type="project" value="InterPro"/>
</dbReference>
<dbReference type="Gene3D" id="3.40.50.10490">
    <property type="entry name" value="Glucose-6-phosphate isomerase like protein, domain 1"/>
    <property type="match status" value="1"/>
</dbReference>
<accession>A0A383E752</accession>
<dbReference type="PANTHER" id="PTHR10937:SF0">
    <property type="entry name" value="GLUTAMINE--FRUCTOSE-6-PHOSPHATE TRANSAMINASE (ISOMERIZING)"/>
    <property type="match status" value="1"/>
</dbReference>
<dbReference type="InterPro" id="IPR001347">
    <property type="entry name" value="SIS_dom"/>
</dbReference>
<proteinExistence type="predicted"/>
<dbReference type="EMBL" id="UINC01223468">
    <property type="protein sequence ID" value="SVE52682.1"/>
    <property type="molecule type" value="Genomic_DNA"/>
</dbReference>
<dbReference type="Pfam" id="PF01380">
    <property type="entry name" value="SIS"/>
    <property type="match status" value="1"/>
</dbReference>
<feature type="domain" description="SIS" evidence="1">
    <location>
        <begin position="13"/>
        <end position="128"/>
    </location>
</feature>
<dbReference type="SUPFAM" id="SSF53697">
    <property type="entry name" value="SIS domain"/>
    <property type="match status" value="1"/>
</dbReference>
<organism evidence="2">
    <name type="scientific">marine metagenome</name>
    <dbReference type="NCBI Taxonomy" id="408172"/>
    <lineage>
        <taxon>unclassified sequences</taxon>
        <taxon>metagenomes</taxon>
        <taxon>ecological metagenomes</taxon>
    </lineage>
</organism>
<sequence>MIKGDLLQIPKKLLHKFQVNEIDEIVITGMGTCHTAAIAIAAIMSNHPVIQESKIRVKAYLASELSAFHIRENMDSTVLIAIAQSGTTIDTNVAVKMVKEKGAYTLAILNKRQGDISYLVDTTLYLGN</sequence>